<dbReference type="Proteomes" id="UP000245702">
    <property type="component" value="Unassembled WGS sequence"/>
</dbReference>
<comment type="caution">
    <text evidence="3">The sequence shown here is derived from an EMBL/GenBank/DDBJ whole genome shotgun (WGS) entry which is preliminary data.</text>
</comment>
<keyword evidence="1" id="KW-0812">Transmembrane</keyword>
<dbReference type="SUPFAM" id="SSF52540">
    <property type="entry name" value="P-loop containing nucleoside triphosphate hydrolases"/>
    <property type="match status" value="1"/>
</dbReference>
<keyword evidence="1" id="KW-1133">Transmembrane helix</keyword>
<protein>
    <recommendedName>
        <fullName evidence="2">CobW/HypB/UreG nucleotide-binding domain-containing protein</fullName>
    </recommendedName>
</protein>
<name>A0ABM9W2G2_9FIRM</name>
<dbReference type="InterPro" id="IPR003495">
    <property type="entry name" value="CobW/HypB/UreG_nucleotide-bd"/>
</dbReference>
<evidence type="ECO:0000256" key="1">
    <source>
        <dbReference type="SAM" id="Phobius"/>
    </source>
</evidence>
<reference evidence="3 4" key="1">
    <citation type="submission" date="2016-01" db="EMBL/GenBank/DDBJ databases">
        <authorList>
            <person name="Brown R."/>
        </authorList>
    </citation>
    <scope>NUCLEOTIDE SEQUENCE [LARGE SCALE GENOMIC DNA]</scope>
    <source>
        <strain evidence="3">Sporomusa sphaeroides DSM 2875</strain>
    </source>
</reference>
<feature type="transmembrane region" description="Helical" evidence="1">
    <location>
        <begin position="188"/>
        <end position="206"/>
    </location>
</feature>
<dbReference type="RefSeq" id="WP_075756722.1">
    <property type="nucleotide sequence ID" value="NZ_CP146991.1"/>
</dbReference>
<evidence type="ECO:0000313" key="3">
    <source>
        <dbReference type="EMBL" id="CVK19305.1"/>
    </source>
</evidence>
<sequence length="208" mass="23165">MPKVVDIVQGFIGSGKTSLINSLIENVFPNESILVVLTEWGNTQVVQMDSRITTYSWNYEKGFSPDAVRQIVRTGSYQRIIFEVNRLATGNELIDVLLQLAHEGHICLGAKMAVFDGRKHDLLGESLKDILYQAAVTSDGFWINHANKNICKWLASINPGAHQSTGDDLTKWYDQVANAGPKSSIKELALCIIVPVVVYLIIYLLIFK</sequence>
<feature type="domain" description="CobW/HypB/UreG nucleotide-binding" evidence="2">
    <location>
        <begin position="6"/>
        <end position="45"/>
    </location>
</feature>
<keyword evidence="4" id="KW-1185">Reference proteome</keyword>
<evidence type="ECO:0000259" key="2">
    <source>
        <dbReference type="Pfam" id="PF02492"/>
    </source>
</evidence>
<gene>
    <name evidence="3" type="ORF">SSPH_01955</name>
</gene>
<evidence type="ECO:0000313" key="4">
    <source>
        <dbReference type="Proteomes" id="UP000245702"/>
    </source>
</evidence>
<proteinExistence type="predicted"/>
<dbReference type="Gene3D" id="3.40.50.300">
    <property type="entry name" value="P-loop containing nucleotide triphosphate hydrolases"/>
    <property type="match status" value="1"/>
</dbReference>
<dbReference type="EMBL" id="FCOW01000009">
    <property type="protein sequence ID" value="CVK19305.1"/>
    <property type="molecule type" value="Genomic_DNA"/>
</dbReference>
<keyword evidence="1" id="KW-0472">Membrane</keyword>
<organism evidence="3 4">
    <name type="scientific">Sporomusa sphaeroides DSM 2875</name>
    <dbReference type="NCBI Taxonomy" id="1337886"/>
    <lineage>
        <taxon>Bacteria</taxon>
        <taxon>Bacillati</taxon>
        <taxon>Bacillota</taxon>
        <taxon>Negativicutes</taxon>
        <taxon>Selenomonadales</taxon>
        <taxon>Sporomusaceae</taxon>
        <taxon>Sporomusa</taxon>
    </lineage>
</organism>
<dbReference type="InterPro" id="IPR027417">
    <property type="entry name" value="P-loop_NTPase"/>
</dbReference>
<dbReference type="Pfam" id="PF02492">
    <property type="entry name" value="cobW"/>
    <property type="match status" value="1"/>
</dbReference>
<accession>A0ABM9W2G2</accession>